<dbReference type="PANTHER" id="PTHR24256">
    <property type="entry name" value="TRYPTASE-RELATED"/>
    <property type="match status" value="1"/>
</dbReference>
<proteinExistence type="predicted"/>
<feature type="signal peptide" evidence="2">
    <location>
        <begin position="1"/>
        <end position="35"/>
    </location>
</feature>
<evidence type="ECO:0000256" key="2">
    <source>
        <dbReference type="SAM" id="SignalP"/>
    </source>
</evidence>
<gene>
    <name evidence="4" type="ORF">Q9312_00560</name>
</gene>
<sequence>MSRRRKYFNITESFARVCRLAAWFCALGMTAFAVASASAASTVTSVMPPSQVYLGYQSPYANGLKVVSQKSCSGALIGDIWVLTAAHCTENLEDLRVEVQAGDHSHVVEVKAIYQHPRWDSKSLDNDLALVQLETPQPGPYFNLAMNFYDDEVFLTDQTFRLFNQRLDVGLQPTQHDRVYRLLDQNECLSMIEQQWRLRDRFFKYIDLSKSSLCAASVQPNESTCFGDSGAPLAYYDYGQWSVIGINSWSFGCEGFPSVLTRVDDYRLWIKSHLEQLSMVDKIDFGATPEGVRLTKKVSILNTSKSAQFISLQVTGSSAAGVSLDLGDCYSELQAGELCSFTVSVVAPSHKDSLDAQIQVMNQSQGQVKIVPVAGKVIPKVGQWHSGSQVTLDWFQSGKLMVNAQGNNSGFQVSRINDEITDDEEMSLFGLVYYQGEQASKKIQLECRGSDCEHSDLLLGGEVLPYRTLNNEYRVWTLDLLDNQLVAVYFVTEVKRDEVIALSLKTENDVTSSKEGAGSLFVLGAWLLFLRLGFGRVSWRRRLTVATER</sequence>
<feature type="domain" description="Peptidase S1" evidence="3">
    <location>
        <begin position="34"/>
        <end position="275"/>
    </location>
</feature>
<keyword evidence="4" id="KW-0645">Protease</keyword>
<dbReference type="GO" id="GO:0006508">
    <property type="term" value="P:proteolysis"/>
    <property type="evidence" value="ECO:0007669"/>
    <property type="project" value="UniProtKB-KW"/>
</dbReference>
<evidence type="ECO:0000256" key="1">
    <source>
        <dbReference type="ARBA" id="ARBA00023157"/>
    </source>
</evidence>
<evidence type="ECO:0000313" key="5">
    <source>
        <dbReference type="Proteomes" id="UP001239782"/>
    </source>
</evidence>
<dbReference type="RefSeq" id="WP_309202579.1">
    <property type="nucleotide sequence ID" value="NZ_CP133548.1"/>
</dbReference>
<accession>A0AA51RTN8</accession>
<keyword evidence="1" id="KW-1015">Disulfide bond</keyword>
<keyword evidence="2" id="KW-0732">Signal</keyword>
<dbReference type="InterPro" id="IPR051487">
    <property type="entry name" value="Ser/Thr_Proteases_Immune/Dev"/>
</dbReference>
<dbReference type="Proteomes" id="UP001239782">
    <property type="component" value="Chromosome"/>
</dbReference>
<dbReference type="InterPro" id="IPR043504">
    <property type="entry name" value="Peptidase_S1_PA_chymotrypsin"/>
</dbReference>
<dbReference type="Pfam" id="PF00089">
    <property type="entry name" value="Trypsin"/>
    <property type="match status" value="1"/>
</dbReference>
<dbReference type="InterPro" id="IPR009003">
    <property type="entry name" value="Peptidase_S1_PA"/>
</dbReference>
<dbReference type="InterPro" id="IPR001314">
    <property type="entry name" value="Peptidase_S1A"/>
</dbReference>
<dbReference type="AlphaFoldDB" id="A0AA51RTN8"/>
<dbReference type="EMBL" id="CP133548">
    <property type="protein sequence ID" value="WMS87436.1"/>
    <property type="molecule type" value="Genomic_DNA"/>
</dbReference>
<dbReference type="InterPro" id="IPR001254">
    <property type="entry name" value="Trypsin_dom"/>
</dbReference>
<keyword evidence="4" id="KW-0378">Hydrolase</keyword>
<dbReference type="KEGG" id="plei:Q9312_00560"/>
<dbReference type="CDD" id="cd00190">
    <property type="entry name" value="Tryp_SPc"/>
    <property type="match status" value="1"/>
</dbReference>
<evidence type="ECO:0000313" key="4">
    <source>
        <dbReference type="EMBL" id="WMS87436.1"/>
    </source>
</evidence>
<protein>
    <submittedName>
        <fullName evidence="4">Serine protease</fullName>
    </submittedName>
</protein>
<dbReference type="GO" id="GO:0004252">
    <property type="term" value="F:serine-type endopeptidase activity"/>
    <property type="evidence" value="ECO:0007669"/>
    <property type="project" value="InterPro"/>
</dbReference>
<reference evidence="4 5" key="1">
    <citation type="submission" date="2023-08" db="EMBL/GenBank/DDBJ databases">
        <title>Pleionea litopenaei sp. nov., isolated from stomach of juvenile Litopenaeus vannamei.</title>
        <authorList>
            <person name="Rho A.M."/>
            <person name="Hwang C.Y."/>
        </authorList>
    </citation>
    <scope>NUCLEOTIDE SEQUENCE [LARGE SCALE GENOMIC DNA]</scope>
    <source>
        <strain evidence="4 5">HL-JVS1</strain>
    </source>
</reference>
<keyword evidence="5" id="KW-1185">Reference proteome</keyword>
<dbReference type="SMART" id="SM00020">
    <property type="entry name" value="Tryp_SPc"/>
    <property type="match status" value="1"/>
</dbReference>
<evidence type="ECO:0000259" key="3">
    <source>
        <dbReference type="PROSITE" id="PS50240"/>
    </source>
</evidence>
<dbReference type="PRINTS" id="PR00722">
    <property type="entry name" value="CHYMOTRYPSIN"/>
</dbReference>
<organism evidence="4 5">
    <name type="scientific">Pleionea litopenaei</name>
    <dbReference type="NCBI Taxonomy" id="3070815"/>
    <lineage>
        <taxon>Bacteria</taxon>
        <taxon>Pseudomonadati</taxon>
        <taxon>Pseudomonadota</taxon>
        <taxon>Gammaproteobacteria</taxon>
        <taxon>Oceanospirillales</taxon>
        <taxon>Pleioneaceae</taxon>
        <taxon>Pleionea</taxon>
    </lineage>
</organism>
<dbReference type="Gene3D" id="2.40.10.10">
    <property type="entry name" value="Trypsin-like serine proteases"/>
    <property type="match status" value="1"/>
</dbReference>
<feature type="chain" id="PRO_5041308437" evidence="2">
    <location>
        <begin position="36"/>
        <end position="549"/>
    </location>
</feature>
<dbReference type="PROSITE" id="PS00134">
    <property type="entry name" value="TRYPSIN_HIS"/>
    <property type="match status" value="1"/>
</dbReference>
<dbReference type="InterPro" id="IPR018114">
    <property type="entry name" value="TRYPSIN_HIS"/>
</dbReference>
<dbReference type="PROSITE" id="PS50240">
    <property type="entry name" value="TRYPSIN_DOM"/>
    <property type="match status" value="1"/>
</dbReference>
<name>A0AA51RTN8_9GAMM</name>
<dbReference type="SUPFAM" id="SSF50494">
    <property type="entry name" value="Trypsin-like serine proteases"/>
    <property type="match status" value="1"/>
</dbReference>